<accession>A0A2T4CII4</accession>
<dbReference type="PROSITE" id="PS50297">
    <property type="entry name" value="ANK_REP_REGION"/>
    <property type="match status" value="2"/>
</dbReference>
<proteinExistence type="predicted"/>
<dbReference type="InterPro" id="IPR056884">
    <property type="entry name" value="NPHP3-like_N"/>
</dbReference>
<gene>
    <name evidence="5" type="ORF">M440DRAFT_1322392</name>
</gene>
<feature type="repeat" description="ANK" evidence="2">
    <location>
        <begin position="1012"/>
        <end position="1035"/>
    </location>
</feature>
<dbReference type="Pfam" id="PF24883">
    <property type="entry name" value="NPHP3_N"/>
    <property type="match status" value="1"/>
</dbReference>
<dbReference type="OrthoDB" id="194358at2759"/>
<dbReference type="InterPro" id="IPR002110">
    <property type="entry name" value="Ankyrin_rpt"/>
</dbReference>
<dbReference type="AlphaFoldDB" id="A0A2T4CII4"/>
<keyword evidence="1" id="KW-0677">Repeat</keyword>
<dbReference type="GO" id="GO:0009116">
    <property type="term" value="P:nucleoside metabolic process"/>
    <property type="evidence" value="ECO:0007669"/>
    <property type="project" value="InterPro"/>
</dbReference>
<organism evidence="5 6">
    <name type="scientific">Trichoderma longibrachiatum ATCC 18648</name>
    <dbReference type="NCBI Taxonomy" id="983965"/>
    <lineage>
        <taxon>Eukaryota</taxon>
        <taxon>Fungi</taxon>
        <taxon>Dikarya</taxon>
        <taxon>Ascomycota</taxon>
        <taxon>Pezizomycotina</taxon>
        <taxon>Sordariomycetes</taxon>
        <taxon>Hypocreomycetidae</taxon>
        <taxon>Hypocreales</taxon>
        <taxon>Hypocreaceae</taxon>
        <taxon>Trichoderma</taxon>
    </lineage>
</organism>
<evidence type="ECO:0000313" key="6">
    <source>
        <dbReference type="Proteomes" id="UP000240760"/>
    </source>
</evidence>
<dbReference type="InterPro" id="IPR035994">
    <property type="entry name" value="Nucleoside_phosphorylase_sf"/>
</dbReference>
<keyword evidence="6" id="KW-1185">Reference proteome</keyword>
<dbReference type="SUPFAM" id="SSF48403">
    <property type="entry name" value="Ankyrin repeat"/>
    <property type="match status" value="1"/>
</dbReference>
<dbReference type="Gene3D" id="3.40.50.1580">
    <property type="entry name" value="Nucleoside phosphorylase domain"/>
    <property type="match status" value="1"/>
</dbReference>
<dbReference type="GO" id="GO:0003824">
    <property type="term" value="F:catalytic activity"/>
    <property type="evidence" value="ECO:0007669"/>
    <property type="project" value="InterPro"/>
</dbReference>
<evidence type="ECO:0000259" key="4">
    <source>
        <dbReference type="Pfam" id="PF24883"/>
    </source>
</evidence>
<feature type="compositionally biased region" description="Basic and acidic residues" evidence="3">
    <location>
        <begin position="297"/>
        <end position="310"/>
    </location>
</feature>
<evidence type="ECO:0000256" key="1">
    <source>
        <dbReference type="ARBA" id="ARBA00022737"/>
    </source>
</evidence>
<name>A0A2T4CII4_TRILO</name>
<dbReference type="SMART" id="SM00248">
    <property type="entry name" value="ANK"/>
    <property type="match status" value="3"/>
</dbReference>
<feature type="region of interest" description="Disordered" evidence="3">
    <location>
        <begin position="286"/>
        <end position="330"/>
    </location>
</feature>
<dbReference type="Gene3D" id="1.25.40.20">
    <property type="entry name" value="Ankyrin repeat-containing domain"/>
    <property type="match status" value="1"/>
</dbReference>
<feature type="compositionally biased region" description="Basic and acidic residues" evidence="3">
    <location>
        <begin position="317"/>
        <end position="330"/>
    </location>
</feature>
<dbReference type="InterPro" id="IPR027417">
    <property type="entry name" value="P-loop_NTPase"/>
</dbReference>
<dbReference type="PANTHER" id="PTHR10039:SF5">
    <property type="entry name" value="NACHT DOMAIN-CONTAINING PROTEIN"/>
    <property type="match status" value="1"/>
</dbReference>
<keyword evidence="2" id="KW-0040">ANK repeat</keyword>
<dbReference type="STRING" id="983965.A0A2T4CII4"/>
<dbReference type="Proteomes" id="UP000240760">
    <property type="component" value="Unassembled WGS sequence"/>
</dbReference>
<dbReference type="InterPro" id="IPR036770">
    <property type="entry name" value="Ankyrin_rpt-contain_sf"/>
</dbReference>
<dbReference type="Gene3D" id="3.40.50.300">
    <property type="entry name" value="P-loop containing nucleotide triphosphate hydrolases"/>
    <property type="match status" value="1"/>
</dbReference>
<evidence type="ECO:0000256" key="2">
    <source>
        <dbReference type="PROSITE-ProRule" id="PRU00023"/>
    </source>
</evidence>
<reference evidence="5 6" key="1">
    <citation type="submission" date="2016-07" db="EMBL/GenBank/DDBJ databases">
        <title>Multiple horizontal gene transfer events from other fungi enriched the ability of initially mycotrophic Trichoderma (Ascomycota) to feed on dead plant biomass.</title>
        <authorList>
            <consortium name="DOE Joint Genome Institute"/>
            <person name="Aerts A."/>
            <person name="Atanasova L."/>
            <person name="Chenthamara K."/>
            <person name="Zhang J."/>
            <person name="Grujic M."/>
            <person name="Henrissat B."/>
            <person name="Kuo A."/>
            <person name="Salamov A."/>
            <person name="Lipzen A."/>
            <person name="Labutti K."/>
            <person name="Barry K."/>
            <person name="Miao Y."/>
            <person name="Rahimi M.J."/>
            <person name="Shen Q."/>
            <person name="Grigoriev I.V."/>
            <person name="Kubicek C.P."/>
            <person name="Druzhinina I.S."/>
        </authorList>
    </citation>
    <scope>NUCLEOTIDE SEQUENCE [LARGE SCALE GENOMIC DNA]</scope>
    <source>
        <strain evidence="5 6">ATCC 18648</strain>
    </source>
</reference>
<dbReference type="SUPFAM" id="SSF53167">
    <property type="entry name" value="Purine and uridine phosphorylases"/>
    <property type="match status" value="1"/>
</dbReference>
<dbReference type="Pfam" id="PF12796">
    <property type="entry name" value="Ank_2"/>
    <property type="match status" value="1"/>
</dbReference>
<evidence type="ECO:0000256" key="3">
    <source>
        <dbReference type="SAM" id="MobiDB-lite"/>
    </source>
</evidence>
<evidence type="ECO:0000313" key="5">
    <source>
        <dbReference type="EMBL" id="PTB81379.1"/>
    </source>
</evidence>
<dbReference type="PROSITE" id="PS50088">
    <property type="entry name" value="ANK_REPEAT"/>
    <property type="match status" value="2"/>
</dbReference>
<sequence>MADLDPRLYTVAWIAPLEIEARAALHMLDNRHPGRFPSKRGNDYIFHAGDACGHNIIIATLPAGDLYGTGSAAALANQVKNFFPNLWFGLLVGVAAGLPNLSRCPALDIRLGDVLVGLPIGDNAGLIPYDLGKETGSHGIQLLRAGHGLARTEAVVRSAIGSIKLMAPNDADEILHLVQREPRPASKRTRIWYGSIGSGEKLMKNAQKRNELRDKYDLIGLEMEAAGTMDRIPVGVIRGVCDYGDEHKNKEWQPYAAAMAAAYARAILAKIGPIAGTEMDLSRKRNIDADESVSTMGHERNKRPYRETRDGPASGDSRIESDREQPVPEPFHTMDARTKVSLLEQLYFDKIDDRLMNLTAAQGKTCYWFLDKPEYKSWNDPSRQPKHGGFLWIAGNPGTGKSTLMKFLFEKEKGHAKAKPSQIILSFFFLARGAIEEKSTTGLYRSLLHQLFQKAPETQNGLDWMTADGAKILQRNGWNEQALKQTLKEAVQQLGHRSLTIFVDALDECNRDQVAGMVCFFEELCDRAQDSKVWLQVCFSSRYYPIVVIRRGLEVRLEKEIGHTEDIEHYIKSTLWLGKSKQADLLRSEILNKSSGIFLWVVLVLRILNQEYPNRSVPIKRMSDRLKEIPPELNNLFELILTRDDDDLEQVHICLRWILFAAHPLKSEVLYFAVQFGSETGCTGYWDREEIGLDEMKSFVTSSSRGLAEITRNKASEVQFIHESVRDFLQNKYETEWYETSANFAGNSHIILRDCCWAQLGCLVPESIGIEDPLPRAAALTEARGKVNSEYPFLEYAALNLLHHADCAQHNGIEQRDFLDTFSLAKWILFNNFLEKHQIRRYTKSVSLLYILAERNLARLIRDHRRAASCFDVEPGDERYGTPIFAALATGSREAVWALLRKETEMMHSDSPLHNLRESYCQDRKRRTKLGRDFVFSRRKGMLSYLVEEDETLLASFLLTSGLLCETSGIWLNHQDRNGQTPLSLASQRGYETVVKLLLEKDGIDVHLADYQGRTPLSLASQLGHETVVKLLLEKDGIGVHLADYQGRTPLSLANAGGHANVVDLLQKYELLQPDHWGFDFLWPNGLGSQSNDFNDTESYIL</sequence>
<dbReference type="EMBL" id="KZ679126">
    <property type="protein sequence ID" value="PTB81379.1"/>
    <property type="molecule type" value="Genomic_DNA"/>
</dbReference>
<dbReference type="PANTHER" id="PTHR10039">
    <property type="entry name" value="AMELOGENIN"/>
    <property type="match status" value="1"/>
</dbReference>
<protein>
    <recommendedName>
        <fullName evidence="4">Nephrocystin 3-like N-terminal domain-containing protein</fullName>
    </recommendedName>
</protein>
<feature type="repeat" description="ANK" evidence="2">
    <location>
        <begin position="978"/>
        <end position="1001"/>
    </location>
</feature>
<dbReference type="SUPFAM" id="SSF52540">
    <property type="entry name" value="P-loop containing nucleoside triphosphate hydrolases"/>
    <property type="match status" value="1"/>
</dbReference>
<feature type="domain" description="Nephrocystin 3-like N-terminal" evidence="4">
    <location>
        <begin position="365"/>
        <end position="542"/>
    </location>
</feature>